<accession>A0ABY6HVZ3</accession>
<gene>
    <name evidence="2" type="ORF">NEF87_003870</name>
</gene>
<keyword evidence="3" id="KW-1185">Reference proteome</keyword>
<protein>
    <recommendedName>
        <fullName evidence="1">Neutral/alkaline non-lysosomal ceramidase N-terminal domain-containing protein</fullName>
    </recommendedName>
</protein>
<reference evidence="2" key="1">
    <citation type="submission" date="2022-09" db="EMBL/GenBank/DDBJ databases">
        <title>Actin cytoskeleton and complex cell architecture in an #Asgard archaeon.</title>
        <authorList>
            <person name="Ponce Toledo R.I."/>
            <person name="Schleper C."/>
            <person name="Rodrigues Oliveira T."/>
            <person name="Wollweber F."/>
            <person name="Xu J."/>
            <person name="Rittmann S."/>
            <person name="Klingl A."/>
            <person name="Pilhofer M."/>
        </authorList>
    </citation>
    <scope>NUCLEOTIDE SEQUENCE</scope>
    <source>
        <strain evidence="2">B-35</strain>
    </source>
</reference>
<dbReference type="Pfam" id="PF04734">
    <property type="entry name" value="Ceramidase_alk"/>
    <property type="match status" value="1"/>
</dbReference>
<dbReference type="InterPro" id="IPR031329">
    <property type="entry name" value="NEUT/ALK_ceramidase_N"/>
</dbReference>
<evidence type="ECO:0000313" key="3">
    <source>
        <dbReference type="Proteomes" id="UP001208689"/>
    </source>
</evidence>
<feature type="domain" description="Neutral/alkaline non-lysosomal ceramidase N-terminal" evidence="1">
    <location>
        <begin position="4"/>
        <end position="251"/>
    </location>
</feature>
<dbReference type="EMBL" id="CP104013">
    <property type="protein sequence ID" value="UYP47585.1"/>
    <property type="molecule type" value="Genomic_DNA"/>
</dbReference>
<proteinExistence type="predicted"/>
<organism evidence="2 3">
    <name type="scientific">Candidatus Lokiarchaeum ossiferum</name>
    <dbReference type="NCBI Taxonomy" id="2951803"/>
    <lineage>
        <taxon>Archaea</taxon>
        <taxon>Promethearchaeati</taxon>
        <taxon>Promethearchaeota</taxon>
        <taxon>Promethearchaeia</taxon>
        <taxon>Promethearchaeales</taxon>
        <taxon>Promethearchaeaceae</taxon>
        <taxon>Candidatus Lokiarchaeum</taxon>
    </lineage>
</organism>
<evidence type="ECO:0000313" key="2">
    <source>
        <dbReference type="EMBL" id="UYP47585.1"/>
    </source>
</evidence>
<sequence>MLEVGFSRVTITPPLGTPLGGYENRKKNAMGIHDEVSARCMLIKESGTNTLIALIVCDLLWITEEFALEIGQIAEKMTRGVVKKENVILHAIHTHSSQRIMGGLEFFYKKVSKPHNVDKGWYIKHGVPYLKRVIASSVYGALYDLQPTLIKANISSTEVGHNRRYNDPASQVVDRDLLAMVFLKEDGEIKGENVRGIFYNLANHCVALGEENYLISQDWPYYAHRVLKSTYQLPWNSQIIFGQSTAGNVNPWNCIFDQEVRKRHEAEKVGLQTAADVIRTLRPEDLKTISSVQDEESVLKLISKKIRVEITDPAKIGLFHGFNLTSMGYIIEGTKHYLELPLSIIQINDIIIACVPGEPFSEFGVAIKKEIRGRNENFFPIVLELTMGASGYIIPRDSYNKTKGYEESLAVSSETGYLIVEAIKEMLRKL</sequence>
<dbReference type="Proteomes" id="UP001208689">
    <property type="component" value="Chromosome"/>
</dbReference>
<name>A0ABY6HVZ3_9ARCH</name>
<evidence type="ECO:0000259" key="1">
    <source>
        <dbReference type="Pfam" id="PF04734"/>
    </source>
</evidence>